<keyword evidence="7" id="KW-1185">Reference proteome</keyword>
<name>A0A5C6DYJ1_9BACT</name>
<dbReference type="AlphaFoldDB" id="A0A5C6DYJ1"/>
<reference evidence="6 7" key="1">
    <citation type="submission" date="2019-02" db="EMBL/GenBank/DDBJ databases">
        <title>Deep-cultivation of Planctomycetes and their phenomic and genomic characterization uncovers novel biology.</title>
        <authorList>
            <person name="Wiegand S."/>
            <person name="Jogler M."/>
            <person name="Boedeker C."/>
            <person name="Pinto D."/>
            <person name="Vollmers J."/>
            <person name="Rivas-Marin E."/>
            <person name="Kohn T."/>
            <person name="Peeters S.H."/>
            <person name="Heuer A."/>
            <person name="Rast P."/>
            <person name="Oberbeckmann S."/>
            <person name="Bunk B."/>
            <person name="Jeske O."/>
            <person name="Meyerdierks A."/>
            <person name="Storesund J.E."/>
            <person name="Kallscheuer N."/>
            <person name="Luecker S."/>
            <person name="Lage O.M."/>
            <person name="Pohl T."/>
            <person name="Merkel B.J."/>
            <person name="Hornburger P."/>
            <person name="Mueller R.-W."/>
            <person name="Bruemmer F."/>
            <person name="Labrenz M."/>
            <person name="Spormann A.M."/>
            <person name="Op Den Camp H."/>
            <person name="Overmann J."/>
            <person name="Amann R."/>
            <person name="Jetten M.S.M."/>
            <person name="Mascher T."/>
            <person name="Medema M.H."/>
            <person name="Devos D.P."/>
            <person name="Kaster A.-K."/>
            <person name="Ovreas L."/>
            <person name="Rohde M."/>
            <person name="Galperin M.Y."/>
            <person name="Jogler C."/>
        </authorList>
    </citation>
    <scope>NUCLEOTIDE SEQUENCE [LARGE SCALE GENOMIC DNA]</scope>
    <source>
        <strain evidence="6 7">Poly51</strain>
    </source>
</reference>
<dbReference type="GO" id="GO:0009055">
    <property type="term" value="F:electron transfer activity"/>
    <property type="evidence" value="ECO:0007669"/>
    <property type="project" value="InterPro"/>
</dbReference>
<keyword evidence="2 4" id="KW-0479">Metal-binding</keyword>
<organism evidence="6 7">
    <name type="scientific">Rubripirellula tenax</name>
    <dbReference type="NCBI Taxonomy" id="2528015"/>
    <lineage>
        <taxon>Bacteria</taxon>
        <taxon>Pseudomonadati</taxon>
        <taxon>Planctomycetota</taxon>
        <taxon>Planctomycetia</taxon>
        <taxon>Pirellulales</taxon>
        <taxon>Pirellulaceae</taxon>
        <taxon>Rubripirellula</taxon>
    </lineage>
</organism>
<protein>
    <submittedName>
        <fullName evidence="6">Cytochrome c</fullName>
    </submittedName>
</protein>
<feature type="domain" description="Cytochrome c" evidence="5">
    <location>
        <begin position="294"/>
        <end position="431"/>
    </location>
</feature>
<keyword evidence="1 4" id="KW-0349">Heme</keyword>
<dbReference type="PANTHER" id="PTHR30600:SF4">
    <property type="entry name" value="CYTOCHROME C DOMAIN-CONTAINING PROTEIN"/>
    <property type="match status" value="1"/>
</dbReference>
<gene>
    <name evidence="6" type="ORF">Poly51_63710</name>
</gene>
<evidence type="ECO:0000256" key="1">
    <source>
        <dbReference type="ARBA" id="ARBA00022617"/>
    </source>
</evidence>
<keyword evidence="3 4" id="KW-0408">Iron</keyword>
<dbReference type="GO" id="GO:0004130">
    <property type="term" value="F:cytochrome-c peroxidase activity"/>
    <property type="evidence" value="ECO:0007669"/>
    <property type="project" value="TreeGrafter"/>
</dbReference>
<dbReference type="InterPro" id="IPR010538">
    <property type="entry name" value="DHOR"/>
</dbReference>
<dbReference type="InterPro" id="IPR051395">
    <property type="entry name" value="Cytochrome_c_Peroxidase/MauG"/>
</dbReference>
<dbReference type="OrthoDB" id="9805202at2"/>
<dbReference type="SUPFAM" id="SSF46626">
    <property type="entry name" value="Cytochrome c"/>
    <property type="match status" value="2"/>
</dbReference>
<evidence type="ECO:0000259" key="5">
    <source>
        <dbReference type="PROSITE" id="PS51007"/>
    </source>
</evidence>
<dbReference type="InterPro" id="IPR009056">
    <property type="entry name" value="Cyt_c-like_dom"/>
</dbReference>
<feature type="domain" description="Cytochrome c" evidence="5">
    <location>
        <begin position="38"/>
        <end position="280"/>
    </location>
</feature>
<comment type="caution">
    <text evidence="6">The sequence shown here is derived from an EMBL/GenBank/DDBJ whole genome shotgun (WGS) entry which is preliminary data.</text>
</comment>
<evidence type="ECO:0000313" key="6">
    <source>
        <dbReference type="EMBL" id="TWU41698.1"/>
    </source>
</evidence>
<dbReference type="Proteomes" id="UP000318288">
    <property type="component" value="Unassembled WGS sequence"/>
</dbReference>
<evidence type="ECO:0000256" key="2">
    <source>
        <dbReference type="ARBA" id="ARBA00022723"/>
    </source>
</evidence>
<proteinExistence type="predicted"/>
<evidence type="ECO:0000256" key="3">
    <source>
        <dbReference type="ARBA" id="ARBA00023004"/>
    </source>
</evidence>
<dbReference type="GO" id="GO:0046872">
    <property type="term" value="F:metal ion binding"/>
    <property type="evidence" value="ECO:0007669"/>
    <property type="project" value="UniProtKB-KW"/>
</dbReference>
<accession>A0A5C6DYJ1</accession>
<dbReference type="PANTHER" id="PTHR30600">
    <property type="entry name" value="CYTOCHROME C PEROXIDASE-RELATED"/>
    <property type="match status" value="1"/>
</dbReference>
<evidence type="ECO:0000313" key="7">
    <source>
        <dbReference type="Proteomes" id="UP000318288"/>
    </source>
</evidence>
<dbReference type="Gene3D" id="1.10.760.10">
    <property type="entry name" value="Cytochrome c-like domain"/>
    <property type="match status" value="1"/>
</dbReference>
<dbReference type="InterPro" id="IPR036909">
    <property type="entry name" value="Cyt_c-like_dom_sf"/>
</dbReference>
<dbReference type="Pfam" id="PF06537">
    <property type="entry name" value="DHOR"/>
    <property type="match status" value="1"/>
</dbReference>
<dbReference type="GO" id="GO:0020037">
    <property type="term" value="F:heme binding"/>
    <property type="evidence" value="ECO:0007669"/>
    <property type="project" value="InterPro"/>
</dbReference>
<dbReference type="EMBL" id="SJPW01000028">
    <property type="protein sequence ID" value="TWU41698.1"/>
    <property type="molecule type" value="Genomic_DNA"/>
</dbReference>
<dbReference type="PROSITE" id="PS51007">
    <property type="entry name" value="CYTC"/>
    <property type="match status" value="2"/>
</dbReference>
<dbReference type="RefSeq" id="WP_146462652.1">
    <property type="nucleotide sequence ID" value="NZ_SJPW01000028.1"/>
</dbReference>
<evidence type="ECO:0000256" key="4">
    <source>
        <dbReference type="PROSITE-ProRule" id="PRU00433"/>
    </source>
</evidence>
<sequence length="438" mass="47378">MKSLISSRRRIVSVGSLSIALIGWAYWICFAERKVTPEDIAAGRELFLHEWVADDPMCDGGDGLGPVFNAASCVACHSQGGVGGAGGLESNVLAFEADPDSSRAHVVSHVVHKSATRPEYQETEETTGICFPPIRGGARVDGRNGTAELIDIPVLHFEEINSPALFGVGLMDQVTEYEIALASAGRFGSTLSDNFNGKFSHNKGGKVRSHSFGRSGKFGWKGQFVSLRDFVASACAMELGLTNPVNSQPLPRHHCEDSDAALDMTDDQLHELVSFIRSLPAPKQIIPTDPREREKVVQGERFFNEAACNECHCKDVGPAKGIYSDFQLYSLELKLPRGGGGYYFGGDSLTPAQTTGKVVPRPNDVPALSQWKTPPLWGVADSAPYFHDGKSATLVEAVLRHDGDASTSKKRFQAMNAQQQAMLIDFLGSLRAPQDAEI</sequence>